<evidence type="ECO:0000313" key="3">
    <source>
        <dbReference type="EMBL" id="MCH87520.1"/>
    </source>
</evidence>
<feature type="domain" description="Reverse transcriptase zinc-binding" evidence="2">
    <location>
        <begin position="15"/>
        <end position="75"/>
    </location>
</feature>
<evidence type="ECO:0000256" key="1">
    <source>
        <dbReference type="SAM" id="Phobius"/>
    </source>
</evidence>
<dbReference type="AlphaFoldDB" id="A0A392MJ40"/>
<sequence length="114" mass="12633">MAPPVVGMGGGYVIGVPMKVSVLAWRLLRNRLPTKDNLAARNIISQESQFCVTGCGDVETAQHLFLSCPVLAPLWGLVRSWIGMSSADPVSLQDHFLQFTNYTSRQRQLHFTKC</sequence>
<comment type="caution">
    <text evidence="3">The sequence shown here is derived from an EMBL/GenBank/DDBJ whole genome shotgun (WGS) entry which is preliminary data.</text>
</comment>
<dbReference type="Pfam" id="PF13966">
    <property type="entry name" value="zf-RVT"/>
    <property type="match status" value="1"/>
</dbReference>
<reference evidence="3 4" key="1">
    <citation type="journal article" date="2018" name="Front. Plant Sci.">
        <title>Red Clover (Trifolium pratense) and Zigzag Clover (T. medium) - A Picture of Genomic Similarities and Differences.</title>
        <authorList>
            <person name="Dluhosova J."/>
            <person name="Istvanek J."/>
            <person name="Nedelnik J."/>
            <person name="Repkova J."/>
        </authorList>
    </citation>
    <scope>NUCLEOTIDE SEQUENCE [LARGE SCALE GENOMIC DNA]</scope>
    <source>
        <strain evidence="4">cv. 10/8</strain>
        <tissue evidence="3">Leaf</tissue>
    </source>
</reference>
<accession>A0A392MJ40</accession>
<keyword evidence="4" id="KW-1185">Reference proteome</keyword>
<keyword evidence="3" id="KW-0675">Receptor</keyword>
<name>A0A392MJ40_9FABA</name>
<keyword evidence="1" id="KW-0472">Membrane</keyword>
<dbReference type="InterPro" id="IPR026960">
    <property type="entry name" value="RVT-Znf"/>
</dbReference>
<organism evidence="3 4">
    <name type="scientific">Trifolium medium</name>
    <dbReference type="NCBI Taxonomy" id="97028"/>
    <lineage>
        <taxon>Eukaryota</taxon>
        <taxon>Viridiplantae</taxon>
        <taxon>Streptophyta</taxon>
        <taxon>Embryophyta</taxon>
        <taxon>Tracheophyta</taxon>
        <taxon>Spermatophyta</taxon>
        <taxon>Magnoliopsida</taxon>
        <taxon>eudicotyledons</taxon>
        <taxon>Gunneridae</taxon>
        <taxon>Pentapetalae</taxon>
        <taxon>rosids</taxon>
        <taxon>fabids</taxon>
        <taxon>Fabales</taxon>
        <taxon>Fabaceae</taxon>
        <taxon>Papilionoideae</taxon>
        <taxon>50 kb inversion clade</taxon>
        <taxon>NPAAA clade</taxon>
        <taxon>Hologalegina</taxon>
        <taxon>IRL clade</taxon>
        <taxon>Trifolieae</taxon>
        <taxon>Trifolium</taxon>
    </lineage>
</organism>
<dbReference type="EMBL" id="LXQA010012373">
    <property type="protein sequence ID" value="MCH87520.1"/>
    <property type="molecule type" value="Genomic_DNA"/>
</dbReference>
<keyword evidence="1" id="KW-0812">Transmembrane</keyword>
<dbReference type="Proteomes" id="UP000265520">
    <property type="component" value="Unassembled WGS sequence"/>
</dbReference>
<keyword evidence="1" id="KW-1133">Transmembrane helix</keyword>
<proteinExistence type="predicted"/>
<evidence type="ECO:0000313" key="4">
    <source>
        <dbReference type="Proteomes" id="UP000265520"/>
    </source>
</evidence>
<protein>
    <submittedName>
        <fullName evidence="3">Glutamate-gated kainate-type ion channel receptor subunit GluR5</fullName>
    </submittedName>
</protein>
<gene>
    <name evidence="3" type="ORF">A2U01_0008391</name>
</gene>
<feature type="transmembrane region" description="Helical" evidence="1">
    <location>
        <begin position="6"/>
        <end position="28"/>
    </location>
</feature>
<evidence type="ECO:0000259" key="2">
    <source>
        <dbReference type="Pfam" id="PF13966"/>
    </source>
</evidence>